<dbReference type="PIRSF" id="PIRSF012608">
    <property type="entry name" value="UCP012608"/>
    <property type="match status" value="1"/>
</dbReference>
<evidence type="ECO:0000313" key="1">
    <source>
        <dbReference type="EMBL" id="GAA2144000.1"/>
    </source>
</evidence>
<keyword evidence="2" id="KW-1185">Reference proteome</keyword>
<comment type="caution">
    <text evidence="1">The sequence shown here is derived from an EMBL/GenBank/DDBJ whole genome shotgun (WGS) entry which is preliminary data.</text>
</comment>
<sequence length="362" mass="37993">MPLEHAVTMTEHQAAACAELGSPLYAALLHRAARDIAGGGPCATAIAGYEDAPGPAAVALRLLGAVHALVLTGRAPALEAHYPSAGGSFDPSSPAAAEAAWAAFRDTVAANLPWVKDWLTRPPQTNEVGRANLLITGLLHTLATGPLPVRLFELGSSAGLNLLADRFRCEAPGFAYGPADSPVLLPQAWQDTPPGWLTGPQHPLEFTERRGCDPAPIGPLSPEGALALRAYVWADQPARAARLNGALRLAAELPPRVEATGAADFLRDVHGADGALTVVWHSIMRQYVPKPEWQRVEGELARLAAASTPAAPFAHIAFEPRRVGTEHHFLLTVRVGTGPEQVLAEAPPHGLPAWQPAAALGS</sequence>
<name>A0ABP5L9V0_9ACTN</name>
<protein>
    <submittedName>
        <fullName evidence="1">DUF2332 domain-containing protein</fullName>
    </submittedName>
</protein>
<reference evidence="2" key="1">
    <citation type="journal article" date="2019" name="Int. J. Syst. Evol. Microbiol.">
        <title>The Global Catalogue of Microorganisms (GCM) 10K type strain sequencing project: providing services to taxonomists for standard genome sequencing and annotation.</title>
        <authorList>
            <consortium name="The Broad Institute Genomics Platform"/>
            <consortium name="The Broad Institute Genome Sequencing Center for Infectious Disease"/>
            <person name="Wu L."/>
            <person name="Ma J."/>
        </authorList>
    </citation>
    <scope>NUCLEOTIDE SEQUENCE [LARGE SCALE GENOMIC DNA]</scope>
    <source>
        <strain evidence="2">JCM 14560</strain>
    </source>
</reference>
<proteinExistence type="predicted"/>
<accession>A0ABP5L9V0</accession>
<dbReference type="EMBL" id="BAAANT010000015">
    <property type="protein sequence ID" value="GAA2144000.1"/>
    <property type="molecule type" value="Genomic_DNA"/>
</dbReference>
<dbReference type="Pfam" id="PF10094">
    <property type="entry name" value="DUF2332"/>
    <property type="match status" value="1"/>
</dbReference>
<gene>
    <name evidence="1" type="ORF">GCM10009760_31000</name>
</gene>
<evidence type="ECO:0000313" key="2">
    <source>
        <dbReference type="Proteomes" id="UP001422759"/>
    </source>
</evidence>
<organism evidence="1 2">
    <name type="scientific">Kitasatospora kazusensis</name>
    <dbReference type="NCBI Taxonomy" id="407974"/>
    <lineage>
        <taxon>Bacteria</taxon>
        <taxon>Bacillati</taxon>
        <taxon>Actinomycetota</taxon>
        <taxon>Actinomycetes</taxon>
        <taxon>Kitasatosporales</taxon>
        <taxon>Streptomycetaceae</taxon>
        <taxon>Kitasatospora</taxon>
    </lineage>
</organism>
<dbReference type="RefSeq" id="WP_344465157.1">
    <property type="nucleotide sequence ID" value="NZ_BAAANT010000015.1"/>
</dbReference>
<dbReference type="Proteomes" id="UP001422759">
    <property type="component" value="Unassembled WGS sequence"/>
</dbReference>
<dbReference type="InterPro" id="IPR011200">
    <property type="entry name" value="UCP012608"/>
</dbReference>